<protein>
    <submittedName>
        <fullName evidence="1">Uncharacterized protein</fullName>
    </submittedName>
</protein>
<dbReference type="EMBL" id="AE008384">
    <property type="protein sequence ID" value="AAM32472.1"/>
    <property type="molecule type" value="Genomic_DNA"/>
</dbReference>
<organism evidence="1 2">
    <name type="scientific">Methanosarcina mazei (strain ATCC BAA-159 / DSM 3647 / Goe1 / Go1 / JCM 11833 / OCM 88)</name>
    <name type="common">Methanosarcina frisia</name>
    <dbReference type="NCBI Taxonomy" id="192952"/>
    <lineage>
        <taxon>Archaea</taxon>
        <taxon>Methanobacteriati</taxon>
        <taxon>Methanobacteriota</taxon>
        <taxon>Stenosarchaea group</taxon>
        <taxon>Methanomicrobia</taxon>
        <taxon>Methanosarcinales</taxon>
        <taxon>Methanosarcinaceae</taxon>
        <taxon>Methanosarcina</taxon>
    </lineage>
</organism>
<evidence type="ECO:0000313" key="1">
    <source>
        <dbReference type="EMBL" id="AAM32472.1"/>
    </source>
</evidence>
<sequence length="64" mass="7440">MAKIDELSLIYENGVLSHPYWYIPPNKRHLIEIHDKLFQGKAELRLTLNEVAALLLVNNLIELD</sequence>
<reference evidence="1 2" key="1">
    <citation type="journal article" date="2002" name="J. Mol. Microbiol. Biotechnol.">
        <title>The genome of Methanosarcina mazei: evidence for lateral gene transfer between Bacteria and Archaea.</title>
        <authorList>
            <person name="Deppenmeier U."/>
            <person name="Johann A."/>
            <person name="Hartsch T."/>
            <person name="Merkl R."/>
            <person name="Schmitz R.A."/>
            <person name="Martinez-Arias R."/>
            <person name="Henne A."/>
            <person name="Wiezer A."/>
            <person name="Baumer S."/>
            <person name="Jacobi C."/>
            <person name="Bruggemann H."/>
            <person name="Lienard T."/>
            <person name="Christmann A."/>
            <person name="Bomeke M."/>
            <person name="Steckel S."/>
            <person name="Bhattacharyya A."/>
            <person name="Lykidis A."/>
            <person name="Overbeek R."/>
            <person name="Klenk H.P."/>
            <person name="Gunsalus R.P."/>
            <person name="Fritz H.J."/>
            <person name="Gottschalk G."/>
        </authorList>
    </citation>
    <scope>NUCLEOTIDE SEQUENCE [LARGE SCALE GENOMIC DNA]</scope>
    <source>
        <strain evidence="2">ATCC BAA-159 / DSM 3647 / Goe1 / Go1 / JCM 11833 / OCM 88</strain>
    </source>
</reference>
<accession>Q8PTD9</accession>
<name>Q8PTD9_METMA</name>
<evidence type="ECO:0000313" key="2">
    <source>
        <dbReference type="Proteomes" id="UP000000595"/>
    </source>
</evidence>
<dbReference type="HOGENOM" id="CLU_2748174_0_0_2"/>
<dbReference type="AlphaFoldDB" id="Q8PTD9"/>
<proteinExistence type="predicted"/>
<dbReference type="Proteomes" id="UP000000595">
    <property type="component" value="Chromosome"/>
</dbReference>
<dbReference type="KEGG" id="mma:MM_2776"/>
<gene>
    <name evidence="1" type="ordered locus">MM_2776</name>
</gene>